<reference evidence="4" key="1">
    <citation type="submission" date="2017-02" db="UniProtKB">
        <authorList>
            <consortium name="WormBaseParasite"/>
        </authorList>
    </citation>
    <scope>IDENTIFICATION</scope>
</reference>
<organism evidence="4">
    <name type="scientific">Hydatigena taeniaeformis</name>
    <name type="common">Feline tapeworm</name>
    <name type="synonym">Taenia taeniaeformis</name>
    <dbReference type="NCBI Taxonomy" id="6205"/>
    <lineage>
        <taxon>Eukaryota</taxon>
        <taxon>Metazoa</taxon>
        <taxon>Spiralia</taxon>
        <taxon>Lophotrochozoa</taxon>
        <taxon>Platyhelminthes</taxon>
        <taxon>Cestoda</taxon>
        <taxon>Eucestoda</taxon>
        <taxon>Cyclophyllidea</taxon>
        <taxon>Taeniidae</taxon>
        <taxon>Hydatigera</taxon>
    </lineage>
</organism>
<gene>
    <name evidence="2" type="ORF">TTAC_LOCUS4588</name>
</gene>
<name>A0A0R3WV13_HYDTA</name>
<evidence type="ECO:0000313" key="2">
    <source>
        <dbReference type="EMBL" id="VDM25236.1"/>
    </source>
</evidence>
<evidence type="ECO:0000256" key="1">
    <source>
        <dbReference type="SAM" id="MobiDB-lite"/>
    </source>
</evidence>
<dbReference type="STRING" id="6205.A0A0R3WV13"/>
<keyword evidence="3" id="KW-1185">Reference proteome</keyword>
<dbReference type="EMBL" id="UYWX01004829">
    <property type="protein sequence ID" value="VDM25236.1"/>
    <property type="molecule type" value="Genomic_DNA"/>
</dbReference>
<dbReference type="WBParaSite" id="TTAC_0000460301-mRNA-1">
    <property type="protein sequence ID" value="TTAC_0000460301-mRNA-1"/>
    <property type="gene ID" value="TTAC_0000460301"/>
</dbReference>
<dbReference type="Proteomes" id="UP000274429">
    <property type="component" value="Unassembled WGS sequence"/>
</dbReference>
<accession>A0A0R3WV13</accession>
<feature type="region of interest" description="Disordered" evidence="1">
    <location>
        <begin position="23"/>
        <end position="48"/>
    </location>
</feature>
<reference evidence="2 3" key="2">
    <citation type="submission" date="2018-11" db="EMBL/GenBank/DDBJ databases">
        <authorList>
            <consortium name="Pathogen Informatics"/>
        </authorList>
    </citation>
    <scope>NUCLEOTIDE SEQUENCE [LARGE SCALE GENOMIC DNA]</scope>
</reference>
<dbReference type="AlphaFoldDB" id="A0A0R3WV13"/>
<sequence>MSLRRPPLVIASVIPLSRDPLMQSGIPKCPNGTSSGGVGKQRSAPETPGALLNSLFRHTNNAARSGSLAQEEILANASLPVAKPLSHIKPVDSVVGDLVCFLLRVSYVTVFQSTSP</sequence>
<protein>
    <submittedName>
        <fullName evidence="2 4">Uncharacterized protein</fullName>
    </submittedName>
</protein>
<dbReference type="OrthoDB" id="5353095at2759"/>
<evidence type="ECO:0000313" key="4">
    <source>
        <dbReference type="WBParaSite" id="TTAC_0000460301-mRNA-1"/>
    </source>
</evidence>
<proteinExistence type="predicted"/>
<evidence type="ECO:0000313" key="3">
    <source>
        <dbReference type="Proteomes" id="UP000274429"/>
    </source>
</evidence>